<evidence type="ECO:0000256" key="5">
    <source>
        <dbReference type="SAM" id="MobiDB-lite"/>
    </source>
</evidence>
<dbReference type="InterPro" id="IPR050295">
    <property type="entry name" value="Plant_2OG-oxidoreductases"/>
</dbReference>
<evidence type="ECO:0000256" key="4">
    <source>
        <dbReference type="RuleBase" id="RU003682"/>
    </source>
</evidence>
<feature type="compositionally biased region" description="Polar residues" evidence="5">
    <location>
        <begin position="1"/>
        <end position="12"/>
    </location>
</feature>
<dbReference type="GO" id="GO:0046872">
    <property type="term" value="F:metal ion binding"/>
    <property type="evidence" value="ECO:0007669"/>
    <property type="project" value="UniProtKB-KW"/>
</dbReference>
<comment type="similarity">
    <text evidence="1 4">Belongs to the iron/ascorbate-dependent oxidoreductase family.</text>
</comment>
<organism evidence="7 8">
    <name type="scientific">Zizania palustris</name>
    <name type="common">Northern wild rice</name>
    <dbReference type="NCBI Taxonomy" id="103762"/>
    <lineage>
        <taxon>Eukaryota</taxon>
        <taxon>Viridiplantae</taxon>
        <taxon>Streptophyta</taxon>
        <taxon>Embryophyta</taxon>
        <taxon>Tracheophyta</taxon>
        <taxon>Spermatophyta</taxon>
        <taxon>Magnoliopsida</taxon>
        <taxon>Liliopsida</taxon>
        <taxon>Poales</taxon>
        <taxon>Poaceae</taxon>
        <taxon>BOP clade</taxon>
        <taxon>Oryzoideae</taxon>
        <taxon>Oryzeae</taxon>
        <taxon>Zizaniinae</taxon>
        <taxon>Zizania</taxon>
    </lineage>
</organism>
<reference evidence="7" key="1">
    <citation type="journal article" date="2021" name="bioRxiv">
        <title>Whole Genome Assembly and Annotation of Northern Wild Rice, Zizania palustris L., Supports a Whole Genome Duplication in the Zizania Genus.</title>
        <authorList>
            <person name="Haas M."/>
            <person name="Kono T."/>
            <person name="Macchietto M."/>
            <person name="Millas R."/>
            <person name="McGilp L."/>
            <person name="Shao M."/>
            <person name="Duquette J."/>
            <person name="Hirsch C.N."/>
            <person name="Kimball J."/>
        </authorList>
    </citation>
    <scope>NUCLEOTIDE SEQUENCE</scope>
    <source>
        <tissue evidence="7">Fresh leaf tissue</tissue>
    </source>
</reference>
<dbReference type="Proteomes" id="UP000729402">
    <property type="component" value="Unassembled WGS sequence"/>
</dbReference>
<evidence type="ECO:0000259" key="6">
    <source>
        <dbReference type="PROSITE" id="PS51471"/>
    </source>
</evidence>
<dbReference type="OrthoDB" id="288590at2759"/>
<dbReference type="AlphaFoldDB" id="A0A8J6BLB8"/>
<comment type="caution">
    <text evidence="7">The sequence shown here is derived from an EMBL/GenBank/DDBJ whole genome shotgun (WGS) entry which is preliminary data.</text>
</comment>
<name>A0A8J6BLB8_ZIZPA</name>
<keyword evidence="4" id="KW-0560">Oxidoreductase</keyword>
<dbReference type="PROSITE" id="PS51471">
    <property type="entry name" value="FE2OG_OXY"/>
    <property type="match status" value="1"/>
</dbReference>
<sequence>MATPSELPSQDDQPVDAENGDGSATPSGGAGVCGCGGGGGIGGIPVVDLAVLVDGSADERSLAIRELGRACEDWGFFMVTNHGVPEALQEAVMDACKQLFSLPMEEKEEHIHAGPMDPIRIGSGFYSVMDAVAFKRDYLKMFTHPDFHCPAKPAILRDIAMEYSSCTRVLLLQLATAISRSLDLAGGRLSEALNLESCFQILVGNHYPGCSRPDGEAMGFLAHSDHGLLTLLFQNGVDGLQVKHDGRWVLAKPLPGSFFVIAGDQMEVRIIAACDRILRSLCKIQHFSYTCT</sequence>
<accession>A0A8J6BLB8</accession>
<evidence type="ECO:0000313" key="7">
    <source>
        <dbReference type="EMBL" id="KAG8087371.1"/>
    </source>
</evidence>
<evidence type="ECO:0000256" key="3">
    <source>
        <dbReference type="ARBA" id="ARBA00023004"/>
    </source>
</evidence>
<evidence type="ECO:0000256" key="1">
    <source>
        <dbReference type="ARBA" id="ARBA00008056"/>
    </source>
</evidence>
<feature type="region of interest" description="Disordered" evidence="5">
    <location>
        <begin position="1"/>
        <end position="26"/>
    </location>
</feature>
<dbReference type="PANTHER" id="PTHR47991">
    <property type="entry name" value="OXOGLUTARATE/IRON-DEPENDENT DIOXYGENASE"/>
    <property type="match status" value="1"/>
</dbReference>
<keyword evidence="8" id="KW-1185">Reference proteome</keyword>
<dbReference type="EMBL" id="JAAALK010000082">
    <property type="protein sequence ID" value="KAG8087371.1"/>
    <property type="molecule type" value="Genomic_DNA"/>
</dbReference>
<protein>
    <recommendedName>
        <fullName evidence="6">Fe2OG dioxygenase domain-containing protein</fullName>
    </recommendedName>
</protein>
<dbReference type="InterPro" id="IPR026992">
    <property type="entry name" value="DIOX_N"/>
</dbReference>
<dbReference type="InterPro" id="IPR044861">
    <property type="entry name" value="IPNS-like_FE2OG_OXY"/>
</dbReference>
<evidence type="ECO:0000313" key="8">
    <source>
        <dbReference type="Proteomes" id="UP000729402"/>
    </source>
</evidence>
<dbReference type="GO" id="GO:0016491">
    <property type="term" value="F:oxidoreductase activity"/>
    <property type="evidence" value="ECO:0007669"/>
    <property type="project" value="UniProtKB-KW"/>
</dbReference>
<dbReference type="Pfam" id="PF03171">
    <property type="entry name" value="2OG-FeII_Oxy"/>
    <property type="match status" value="1"/>
</dbReference>
<dbReference type="Pfam" id="PF14226">
    <property type="entry name" value="DIOX_N"/>
    <property type="match status" value="1"/>
</dbReference>
<feature type="domain" description="Fe2OG dioxygenase" evidence="6">
    <location>
        <begin position="194"/>
        <end position="292"/>
    </location>
</feature>
<gene>
    <name evidence="7" type="ORF">GUJ93_ZPchr0010g7636</name>
</gene>
<reference evidence="7" key="2">
    <citation type="submission" date="2021-02" db="EMBL/GenBank/DDBJ databases">
        <authorList>
            <person name="Kimball J.A."/>
            <person name="Haas M.W."/>
            <person name="Macchietto M."/>
            <person name="Kono T."/>
            <person name="Duquette J."/>
            <person name="Shao M."/>
        </authorList>
    </citation>
    <scope>NUCLEOTIDE SEQUENCE</scope>
    <source>
        <tissue evidence="7">Fresh leaf tissue</tissue>
    </source>
</reference>
<dbReference type="InterPro" id="IPR005123">
    <property type="entry name" value="Oxoglu/Fe-dep_dioxygenase_dom"/>
</dbReference>
<keyword evidence="2 4" id="KW-0479">Metal-binding</keyword>
<proteinExistence type="inferred from homology"/>
<evidence type="ECO:0000256" key="2">
    <source>
        <dbReference type="ARBA" id="ARBA00022723"/>
    </source>
</evidence>
<keyword evidence="3 4" id="KW-0408">Iron</keyword>